<protein>
    <recommendedName>
        <fullName evidence="4">DNA primase</fullName>
    </recommendedName>
</protein>
<feature type="coiled-coil region" evidence="1">
    <location>
        <begin position="72"/>
        <end position="120"/>
    </location>
</feature>
<comment type="caution">
    <text evidence="2">The sequence shown here is derived from an EMBL/GenBank/DDBJ whole genome shotgun (WGS) entry which is preliminary data.</text>
</comment>
<gene>
    <name evidence="2" type="ORF">COU48_00540</name>
</gene>
<name>A0A2J0JIB2_9BACT</name>
<reference evidence="3" key="1">
    <citation type="submission" date="2017-09" db="EMBL/GenBank/DDBJ databases">
        <title>Depth-based differentiation of microbial function through sediment-hosted aquifers and enrichment of novel symbionts in the deep terrestrial subsurface.</title>
        <authorList>
            <person name="Probst A.J."/>
            <person name="Ladd B."/>
            <person name="Jarett J.K."/>
            <person name="Geller-Mcgrath D.E."/>
            <person name="Sieber C.M.K."/>
            <person name="Emerson J.B."/>
            <person name="Anantharaman K."/>
            <person name="Thomas B.C."/>
            <person name="Malmstrom R."/>
            <person name="Stieglmeier M."/>
            <person name="Klingl A."/>
            <person name="Woyke T."/>
            <person name="Ryan C.M."/>
            <person name="Banfield J.F."/>
        </authorList>
    </citation>
    <scope>NUCLEOTIDE SEQUENCE [LARGE SCALE GENOMIC DNA]</scope>
</reference>
<dbReference type="AlphaFoldDB" id="A0A2J0JIB2"/>
<sequence>LISSKSAIATSDLIEDLKKVEFALKYDKEEVKIAKENVEKKLRKDSIERKLLGIAFWQENKKDKKIDSELIFKILKIEKEKYENIKEDLISEAEEFYSNNENLQKDIDEMLLNIEEEYLKEELSKNMVDLYNLKGREEEIIIFKKINEINKKIQDIKNGRKN</sequence>
<dbReference type="Proteomes" id="UP000228613">
    <property type="component" value="Unassembled WGS sequence"/>
</dbReference>
<proteinExistence type="predicted"/>
<evidence type="ECO:0008006" key="4">
    <source>
        <dbReference type="Google" id="ProtNLM"/>
    </source>
</evidence>
<organism evidence="2 3">
    <name type="scientific">Candidatus Nomurabacteria bacterium CG10_big_fil_rev_8_21_14_0_10_03_31_7</name>
    <dbReference type="NCBI Taxonomy" id="1974730"/>
    <lineage>
        <taxon>Bacteria</taxon>
        <taxon>Candidatus Nomuraibacteriota</taxon>
    </lineage>
</organism>
<evidence type="ECO:0000313" key="3">
    <source>
        <dbReference type="Proteomes" id="UP000228613"/>
    </source>
</evidence>
<accession>A0A2J0JIB2</accession>
<dbReference type="EMBL" id="PFCP01000016">
    <property type="protein sequence ID" value="PIR69069.1"/>
    <property type="molecule type" value="Genomic_DNA"/>
</dbReference>
<keyword evidence="1" id="KW-0175">Coiled coil</keyword>
<evidence type="ECO:0000313" key="2">
    <source>
        <dbReference type="EMBL" id="PIR69069.1"/>
    </source>
</evidence>
<evidence type="ECO:0000256" key="1">
    <source>
        <dbReference type="SAM" id="Coils"/>
    </source>
</evidence>
<feature type="non-terminal residue" evidence="2">
    <location>
        <position position="1"/>
    </location>
</feature>